<dbReference type="SUPFAM" id="SSF88723">
    <property type="entry name" value="PIN domain-like"/>
    <property type="match status" value="1"/>
</dbReference>
<protein>
    <recommendedName>
        <fullName evidence="3">5'-3' exonuclease domain-containing protein</fullName>
    </recommendedName>
</protein>
<evidence type="ECO:0000259" key="3">
    <source>
        <dbReference type="SMART" id="SM00475"/>
    </source>
</evidence>
<feature type="non-terminal residue" evidence="4">
    <location>
        <position position="178"/>
    </location>
</feature>
<evidence type="ECO:0000313" key="4">
    <source>
        <dbReference type="EMBL" id="SVB91088.1"/>
    </source>
</evidence>
<dbReference type="InterPro" id="IPR029060">
    <property type="entry name" value="PIN-like_dom_sf"/>
</dbReference>
<dbReference type="SMART" id="SM00475">
    <property type="entry name" value="53EXOc"/>
    <property type="match status" value="1"/>
</dbReference>
<proteinExistence type="predicted"/>
<dbReference type="InterPro" id="IPR038969">
    <property type="entry name" value="FEN"/>
</dbReference>
<evidence type="ECO:0000256" key="2">
    <source>
        <dbReference type="ARBA" id="ARBA00022801"/>
    </source>
</evidence>
<dbReference type="InterPro" id="IPR002421">
    <property type="entry name" value="5-3_exonuclease"/>
</dbReference>
<dbReference type="CDD" id="cd09859">
    <property type="entry name" value="PIN_53EXO"/>
    <property type="match status" value="1"/>
</dbReference>
<organism evidence="4">
    <name type="scientific">marine metagenome</name>
    <dbReference type="NCBI Taxonomy" id="408172"/>
    <lineage>
        <taxon>unclassified sequences</taxon>
        <taxon>metagenomes</taxon>
        <taxon>ecological metagenomes</taxon>
    </lineage>
</organism>
<reference evidence="4" key="1">
    <citation type="submission" date="2018-05" db="EMBL/GenBank/DDBJ databases">
        <authorList>
            <person name="Lanie J.A."/>
            <person name="Ng W.-L."/>
            <person name="Kazmierczak K.M."/>
            <person name="Andrzejewski T.M."/>
            <person name="Davidsen T.M."/>
            <person name="Wayne K.J."/>
            <person name="Tettelin H."/>
            <person name="Glass J.I."/>
            <person name="Rusch D."/>
            <person name="Podicherti R."/>
            <person name="Tsui H.-C.T."/>
            <person name="Winkler M.E."/>
        </authorList>
    </citation>
    <scope>NUCLEOTIDE SEQUENCE</scope>
</reference>
<dbReference type="FunFam" id="3.40.50.1010:FF:000001">
    <property type="entry name" value="DNA polymerase I"/>
    <property type="match status" value="1"/>
</dbReference>
<name>A0A382HUX1_9ZZZZ</name>
<dbReference type="GO" id="GO:0003677">
    <property type="term" value="F:DNA binding"/>
    <property type="evidence" value="ECO:0007669"/>
    <property type="project" value="InterPro"/>
</dbReference>
<dbReference type="GO" id="GO:0033567">
    <property type="term" value="P:DNA replication, Okazaki fragment processing"/>
    <property type="evidence" value="ECO:0007669"/>
    <property type="project" value="InterPro"/>
</dbReference>
<dbReference type="PANTHER" id="PTHR42646:SF2">
    <property type="entry name" value="5'-3' EXONUCLEASE FAMILY PROTEIN"/>
    <property type="match status" value="1"/>
</dbReference>
<dbReference type="EMBL" id="UINC01063442">
    <property type="protein sequence ID" value="SVB91088.1"/>
    <property type="molecule type" value="Genomic_DNA"/>
</dbReference>
<dbReference type="AlphaFoldDB" id="A0A382HUX1"/>
<gene>
    <name evidence="4" type="ORF">METZ01_LOCUS243942</name>
</gene>
<keyword evidence="2" id="KW-0378">Hydrolase</keyword>
<sequence>MNKKSRLILIDGSAYIFRAYYALPPMSRKDGTPVNAVFGFTNMLVKLIEDYGEEKLIVIFDAARENFRNKIYPDYKANRGETPEDLIPQFDLIKKCVQAFNIPQLEIEGYEADDIIATYSVEASKLDIPSLIVSSDKDLMQLVNEKVEMLDPMKNRKIGINEVIEKFGVEPEKVIQIQ</sequence>
<keyword evidence="1" id="KW-0540">Nuclease</keyword>
<evidence type="ECO:0000256" key="1">
    <source>
        <dbReference type="ARBA" id="ARBA00022722"/>
    </source>
</evidence>
<dbReference type="GO" id="GO:0017108">
    <property type="term" value="F:5'-flap endonuclease activity"/>
    <property type="evidence" value="ECO:0007669"/>
    <property type="project" value="InterPro"/>
</dbReference>
<dbReference type="Gene3D" id="3.40.50.1010">
    <property type="entry name" value="5'-nuclease"/>
    <property type="match status" value="1"/>
</dbReference>
<dbReference type="Pfam" id="PF02739">
    <property type="entry name" value="5_3_exonuc_N"/>
    <property type="match status" value="1"/>
</dbReference>
<dbReference type="GO" id="GO:0008409">
    <property type="term" value="F:5'-3' exonuclease activity"/>
    <property type="evidence" value="ECO:0007669"/>
    <property type="project" value="InterPro"/>
</dbReference>
<accession>A0A382HUX1</accession>
<dbReference type="InterPro" id="IPR020046">
    <property type="entry name" value="5-3_exonucl_a-hlix_arch_N"/>
</dbReference>
<feature type="domain" description="5'-3' exonuclease" evidence="3">
    <location>
        <begin position="3"/>
        <end position="178"/>
    </location>
</feature>
<dbReference type="PANTHER" id="PTHR42646">
    <property type="entry name" value="FLAP ENDONUCLEASE XNI"/>
    <property type="match status" value="1"/>
</dbReference>